<organism evidence="1 2">
    <name type="scientific">Heterodera trifolii</name>
    <dbReference type="NCBI Taxonomy" id="157864"/>
    <lineage>
        <taxon>Eukaryota</taxon>
        <taxon>Metazoa</taxon>
        <taxon>Ecdysozoa</taxon>
        <taxon>Nematoda</taxon>
        <taxon>Chromadorea</taxon>
        <taxon>Rhabditida</taxon>
        <taxon>Tylenchina</taxon>
        <taxon>Tylenchomorpha</taxon>
        <taxon>Tylenchoidea</taxon>
        <taxon>Heteroderidae</taxon>
        <taxon>Heteroderinae</taxon>
        <taxon>Heterodera</taxon>
    </lineage>
</organism>
<comment type="caution">
    <text evidence="1">The sequence shown here is derived from an EMBL/GenBank/DDBJ whole genome shotgun (WGS) entry which is preliminary data.</text>
</comment>
<evidence type="ECO:0000313" key="2">
    <source>
        <dbReference type="Proteomes" id="UP001620626"/>
    </source>
</evidence>
<name>A0ABD2IZD5_9BILA</name>
<reference evidence="1 2" key="1">
    <citation type="submission" date="2024-10" db="EMBL/GenBank/DDBJ databases">
        <authorList>
            <person name="Kim D."/>
        </authorList>
    </citation>
    <scope>NUCLEOTIDE SEQUENCE [LARGE SCALE GENOMIC DNA]</scope>
    <source>
        <strain evidence="1">BH-2024</strain>
    </source>
</reference>
<sequence length="109" mass="12741">MMYSNGSELDISILKLIRDSFQKLQILHSLATDQKQKEFCEHFNTYYYYKQKREELKDQETMLEHQLDCYQNEKCPQPGCAVKRAYAEADDCSKPARDAFDSDCCFGCG</sequence>
<dbReference type="AlphaFoldDB" id="A0ABD2IZD5"/>
<protein>
    <submittedName>
        <fullName evidence="1">Uncharacterized protein</fullName>
    </submittedName>
</protein>
<dbReference type="Proteomes" id="UP001620626">
    <property type="component" value="Unassembled WGS sequence"/>
</dbReference>
<accession>A0ABD2IZD5</accession>
<gene>
    <name evidence="1" type="ORF">niasHT_031581</name>
</gene>
<dbReference type="EMBL" id="JBICBT010001070">
    <property type="protein sequence ID" value="KAL3084696.1"/>
    <property type="molecule type" value="Genomic_DNA"/>
</dbReference>
<evidence type="ECO:0000313" key="1">
    <source>
        <dbReference type="EMBL" id="KAL3084696.1"/>
    </source>
</evidence>
<proteinExistence type="predicted"/>
<keyword evidence="2" id="KW-1185">Reference proteome</keyword>